<organism evidence="1 2">
    <name type="scientific">Marssonina brunnea f. sp. multigermtubi (strain MB_m1)</name>
    <name type="common">Marssonina leaf spot fungus</name>
    <dbReference type="NCBI Taxonomy" id="1072389"/>
    <lineage>
        <taxon>Eukaryota</taxon>
        <taxon>Fungi</taxon>
        <taxon>Dikarya</taxon>
        <taxon>Ascomycota</taxon>
        <taxon>Pezizomycotina</taxon>
        <taxon>Leotiomycetes</taxon>
        <taxon>Helotiales</taxon>
        <taxon>Drepanopezizaceae</taxon>
        <taxon>Drepanopeziza</taxon>
    </lineage>
</organism>
<name>K1WJ22_MARBU</name>
<reference evidence="1 2" key="1">
    <citation type="journal article" date="2012" name="BMC Genomics">
        <title>Sequencing the genome of Marssonina brunnea reveals fungus-poplar co-evolution.</title>
        <authorList>
            <person name="Zhu S."/>
            <person name="Cao Y.-Z."/>
            <person name="Jiang C."/>
            <person name="Tan B.-Y."/>
            <person name="Wang Z."/>
            <person name="Feng S."/>
            <person name="Zhang L."/>
            <person name="Su X.-H."/>
            <person name="Brejova B."/>
            <person name="Vinar T."/>
            <person name="Xu M."/>
            <person name="Wang M.-X."/>
            <person name="Zhang S.-G."/>
            <person name="Huang M.-R."/>
            <person name="Wu R."/>
            <person name="Zhou Y."/>
        </authorList>
    </citation>
    <scope>NUCLEOTIDE SEQUENCE [LARGE SCALE GENOMIC DNA]</scope>
    <source>
        <strain evidence="1 2">MB_m1</strain>
    </source>
</reference>
<dbReference type="KEGG" id="mbe:MBM_09656"/>
<keyword evidence="2" id="KW-1185">Reference proteome</keyword>
<evidence type="ECO:0000313" key="2">
    <source>
        <dbReference type="Proteomes" id="UP000006753"/>
    </source>
</evidence>
<sequence>MRSFLTSRPLKKLDNPTNEPFEVTDNVYSSFKLKLFESIKVHPVFYPGRLRKAPNDPTPGQIIPEPDPINITGELALLANALSTNIKSFAVFKFKGTYPLSTKELKHNKVFSPLAIPSEDLSAFSAALDNPFGAQLN</sequence>
<dbReference type="AlphaFoldDB" id="K1WJ22"/>
<gene>
    <name evidence="1" type="ORF">MBM_09656</name>
</gene>
<dbReference type="InParanoid" id="K1WJ22"/>
<proteinExistence type="predicted"/>
<dbReference type="HOGENOM" id="CLU_1865531_0_0_1"/>
<evidence type="ECO:0000313" key="1">
    <source>
        <dbReference type="EMBL" id="EKD12157.1"/>
    </source>
</evidence>
<protein>
    <submittedName>
        <fullName evidence="1">Uncharacterized protein</fullName>
    </submittedName>
</protein>
<dbReference type="eggNOG" id="ENOG502S9BG">
    <property type="taxonomic scope" value="Eukaryota"/>
</dbReference>
<accession>K1WJ22</accession>
<dbReference type="Proteomes" id="UP000006753">
    <property type="component" value="Unassembled WGS sequence"/>
</dbReference>
<dbReference type="EMBL" id="JH921462">
    <property type="protein sequence ID" value="EKD12157.1"/>
    <property type="molecule type" value="Genomic_DNA"/>
</dbReference>